<keyword evidence="1" id="KW-0812">Transmembrane</keyword>
<feature type="transmembrane region" description="Helical" evidence="1">
    <location>
        <begin position="12"/>
        <end position="42"/>
    </location>
</feature>
<dbReference type="PANTHER" id="PTHR42208">
    <property type="entry name" value="HEAVY METAL TRANSPORTER-RELATED"/>
    <property type="match status" value="1"/>
</dbReference>
<feature type="transmembrane region" description="Helical" evidence="1">
    <location>
        <begin position="91"/>
        <end position="115"/>
    </location>
</feature>
<evidence type="ECO:0000313" key="3">
    <source>
        <dbReference type="EMBL" id="OOZ42346.1"/>
    </source>
</evidence>
<evidence type="ECO:0000256" key="1">
    <source>
        <dbReference type="SAM" id="Phobius"/>
    </source>
</evidence>
<feature type="transmembrane region" description="Helical" evidence="1">
    <location>
        <begin position="54"/>
        <end position="79"/>
    </location>
</feature>
<dbReference type="Pfam" id="PF13386">
    <property type="entry name" value="DsbD_2"/>
    <property type="match status" value="1"/>
</dbReference>
<keyword evidence="1" id="KW-0472">Membrane</keyword>
<dbReference type="OrthoDB" id="9798690at2"/>
<name>A0A1T2LBN0_9GAMM</name>
<feature type="domain" description="Urease accessory protein UreH-like transmembrane" evidence="2">
    <location>
        <begin position="17"/>
        <end position="226"/>
    </location>
</feature>
<dbReference type="InterPro" id="IPR039447">
    <property type="entry name" value="UreH-like_TM_dom"/>
</dbReference>
<gene>
    <name evidence="3" type="ORF">BOW53_00455</name>
</gene>
<dbReference type="RefSeq" id="WP_078482104.1">
    <property type="nucleotide sequence ID" value="NZ_MPRL01000001.1"/>
</dbReference>
<dbReference type="PANTHER" id="PTHR42208:SF1">
    <property type="entry name" value="HEAVY METAL TRANSPORTER"/>
    <property type="match status" value="1"/>
</dbReference>
<protein>
    <recommendedName>
        <fullName evidence="2">Urease accessory protein UreH-like transmembrane domain-containing protein</fullName>
    </recommendedName>
</protein>
<keyword evidence="4" id="KW-1185">Reference proteome</keyword>
<comment type="caution">
    <text evidence="3">The sequence shown here is derived from an EMBL/GenBank/DDBJ whole genome shotgun (WGS) entry which is preliminary data.</text>
</comment>
<feature type="transmembrane region" description="Helical" evidence="1">
    <location>
        <begin position="148"/>
        <end position="169"/>
    </location>
</feature>
<reference evidence="3 4" key="1">
    <citation type="submission" date="2016-11" db="EMBL/GenBank/DDBJ databases">
        <title>Mixed transmission modes and dynamic genome evolution in an obligate animal-bacterial symbiosis.</title>
        <authorList>
            <person name="Russell S.L."/>
            <person name="Corbett-Detig R.B."/>
            <person name="Cavanaugh C.M."/>
        </authorList>
    </citation>
    <scope>NUCLEOTIDE SEQUENCE [LARGE SCALE GENOMIC DNA]</scope>
    <source>
        <strain evidence="3">Sveles-Q1</strain>
    </source>
</reference>
<feature type="transmembrane region" description="Helical" evidence="1">
    <location>
        <begin position="216"/>
        <end position="234"/>
    </location>
</feature>
<evidence type="ECO:0000313" key="4">
    <source>
        <dbReference type="Proteomes" id="UP000191110"/>
    </source>
</evidence>
<evidence type="ECO:0000259" key="2">
    <source>
        <dbReference type="Pfam" id="PF13386"/>
    </source>
</evidence>
<feature type="transmembrane region" description="Helical" evidence="1">
    <location>
        <begin position="181"/>
        <end position="204"/>
    </location>
</feature>
<organism evidence="3 4">
    <name type="scientific">Solemya pervernicosa gill symbiont</name>
    <dbReference type="NCBI Taxonomy" id="642797"/>
    <lineage>
        <taxon>Bacteria</taxon>
        <taxon>Pseudomonadati</taxon>
        <taxon>Pseudomonadota</taxon>
        <taxon>Gammaproteobacteria</taxon>
        <taxon>sulfur-oxidizing symbionts</taxon>
    </lineage>
</organism>
<sequence>MDSLAYNLPLEYPLLSALLIGFLSTLHCLGMCGGIMGVLTFSLPKVVRDQPLRLGGYLLAYSIGRVGSYTVAGALVGSMGGALLESFDQTYGFIIIQGAAALLMAAIGLYLAGWFPRFAMIEKIGIPLWNRLEPIGRRLLPVSSPLQALLYGVIWGWLPCGLVYTALIWTISAGSALNGALFMLLFGVGTLPAVTSAGMLAGTITRYAQYPLARRIAGSMLIVMALVGPLVTILS</sequence>
<accession>A0A1T2LBN0</accession>
<dbReference type="AlphaFoldDB" id="A0A1T2LBN0"/>
<keyword evidence="1" id="KW-1133">Transmembrane helix</keyword>
<proteinExistence type="predicted"/>
<dbReference type="EMBL" id="MPRL01000001">
    <property type="protein sequence ID" value="OOZ42346.1"/>
    <property type="molecule type" value="Genomic_DNA"/>
</dbReference>
<dbReference type="Proteomes" id="UP000191110">
    <property type="component" value="Unassembled WGS sequence"/>
</dbReference>